<evidence type="ECO:0000313" key="3">
    <source>
        <dbReference type="Proteomes" id="UP000589626"/>
    </source>
</evidence>
<sequence length="417" mass="44587">MLLSGDVPYPDTIDALEQALRQDHVIVQETRASGDTSGAMARIGELVSRLPFAAYVAVIDAPPDVDAGIDSSRFLATALSRRIGEPGLYVVSASGSPTGVRVIGTGWDETLFSLQANTDSDAVEAASGSYLLTPTVDVEAVLQTALAAPPQSEGLDYEDVSLPDTVVDDLAERERDLQPYERPSRSDLDEPPEPWSTGKRWMVGVAVGAGLLAVLLQSLVGWPGWRRQRGDRTSDRPSTRARAAGSPAPPDIETLRAEAGTQLTALAETLPTAPAGDRHDRAALAREVAEPLLGSDDVLDVMGALVLARAGRRELAIARRRATAPYDVCFFDPRHATATQVAEWRFGDSAVEVPVCRACRKAVSSGREPETLKVRRHGRLQPYYEGDSVWAQTGFGSLAADLGDLASRVAAARGRSR</sequence>
<evidence type="ECO:0000256" key="1">
    <source>
        <dbReference type="SAM" id="MobiDB-lite"/>
    </source>
</evidence>
<keyword evidence="3" id="KW-1185">Reference proteome</keyword>
<gene>
    <name evidence="2" type="ORF">FHU40_001372</name>
</gene>
<organism evidence="2 3">
    <name type="scientific">Nocardioides soli</name>
    <dbReference type="NCBI Taxonomy" id="1036020"/>
    <lineage>
        <taxon>Bacteria</taxon>
        <taxon>Bacillati</taxon>
        <taxon>Actinomycetota</taxon>
        <taxon>Actinomycetes</taxon>
        <taxon>Propionibacteriales</taxon>
        <taxon>Nocardioidaceae</taxon>
        <taxon>Nocardioides</taxon>
    </lineage>
</organism>
<dbReference type="EMBL" id="JACHWR010000001">
    <property type="protein sequence ID" value="MBB3041571.1"/>
    <property type="molecule type" value="Genomic_DNA"/>
</dbReference>
<name>A0A7W4VTN1_9ACTN</name>
<feature type="region of interest" description="Disordered" evidence="1">
    <location>
        <begin position="173"/>
        <end position="196"/>
    </location>
</feature>
<accession>A0A7W4VTN1</accession>
<dbReference type="RefSeq" id="WP_183591456.1">
    <property type="nucleotide sequence ID" value="NZ_JACHWR010000001.1"/>
</dbReference>
<reference evidence="2 3" key="1">
    <citation type="submission" date="2020-08" db="EMBL/GenBank/DDBJ databases">
        <title>Sequencing the genomes of 1000 actinobacteria strains.</title>
        <authorList>
            <person name="Klenk H.-P."/>
        </authorList>
    </citation>
    <scope>NUCLEOTIDE SEQUENCE [LARGE SCALE GENOMIC DNA]</scope>
    <source>
        <strain evidence="2 3">DSM 105498</strain>
    </source>
</reference>
<dbReference type="AlphaFoldDB" id="A0A7W4VTN1"/>
<dbReference type="Proteomes" id="UP000589626">
    <property type="component" value="Unassembled WGS sequence"/>
</dbReference>
<proteinExistence type="predicted"/>
<evidence type="ECO:0000313" key="2">
    <source>
        <dbReference type="EMBL" id="MBB3041571.1"/>
    </source>
</evidence>
<feature type="compositionally biased region" description="Basic and acidic residues" evidence="1">
    <location>
        <begin position="173"/>
        <end position="188"/>
    </location>
</feature>
<protein>
    <submittedName>
        <fullName evidence="2">Uncharacterized protein</fullName>
    </submittedName>
</protein>
<feature type="compositionally biased region" description="Basic and acidic residues" evidence="1">
    <location>
        <begin position="228"/>
        <end position="238"/>
    </location>
</feature>
<feature type="region of interest" description="Disordered" evidence="1">
    <location>
        <begin position="226"/>
        <end position="252"/>
    </location>
</feature>
<comment type="caution">
    <text evidence="2">The sequence shown here is derived from an EMBL/GenBank/DDBJ whole genome shotgun (WGS) entry which is preliminary data.</text>
</comment>